<organism evidence="2">
    <name type="scientific">Arundo donax</name>
    <name type="common">Giant reed</name>
    <name type="synonym">Donax arundinaceus</name>
    <dbReference type="NCBI Taxonomy" id="35708"/>
    <lineage>
        <taxon>Eukaryota</taxon>
        <taxon>Viridiplantae</taxon>
        <taxon>Streptophyta</taxon>
        <taxon>Embryophyta</taxon>
        <taxon>Tracheophyta</taxon>
        <taxon>Spermatophyta</taxon>
        <taxon>Magnoliopsida</taxon>
        <taxon>Liliopsida</taxon>
        <taxon>Poales</taxon>
        <taxon>Poaceae</taxon>
        <taxon>PACMAD clade</taxon>
        <taxon>Arundinoideae</taxon>
        <taxon>Arundineae</taxon>
        <taxon>Arundo</taxon>
    </lineage>
</organism>
<keyword evidence="1" id="KW-0472">Membrane</keyword>
<reference evidence="2" key="2">
    <citation type="journal article" date="2015" name="Data Brief">
        <title>Shoot transcriptome of the giant reed, Arundo donax.</title>
        <authorList>
            <person name="Barrero R.A."/>
            <person name="Guerrero F.D."/>
            <person name="Moolhuijzen P."/>
            <person name="Goolsby J.A."/>
            <person name="Tidwell J."/>
            <person name="Bellgard S.E."/>
            <person name="Bellgard M.I."/>
        </authorList>
    </citation>
    <scope>NUCLEOTIDE SEQUENCE</scope>
    <source>
        <tissue evidence="2">Shoot tissue taken approximately 20 cm above the soil surface</tissue>
    </source>
</reference>
<dbReference type="AlphaFoldDB" id="A0A0A9CPV0"/>
<keyword evidence="1" id="KW-1133">Transmembrane helix</keyword>
<sequence>MNCYSFIWLAIFVALNKKEPGVLRSIFGQIYLSLMYPLCSCFYQVLNDGSERQTFRGTCSCFRLMRCTLEEKCQLCIFFSCEYLCLVGCLQLNPTWYHASRYFKKISRDHEVWHYILCFVWVLIHFLFTIIE</sequence>
<evidence type="ECO:0000256" key="1">
    <source>
        <dbReference type="SAM" id="Phobius"/>
    </source>
</evidence>
<feature type="transmembrane region" description="Helical" evidence="1">
    <location>
        <begin position="112"/>
        <end position="131"/>
    </location>
</feature>
<proteinExistence type="predicted"/>
<protein>
    <submittedName>
        <fullName evidence="2">Uncharacterized protein</fullName>
    </submittedName>
</protein>
<keyword evidence="1" id="KW-0812">Transmembrane</keyword>
<reference evidence="2" key="1">
    <citation type="submission" date="2014-09" db="EMBL/GenBank/DDBJ databases">
        <authorList>
            <person name="Magalhaes I.L.F."/>
            <person name="Oliveira U."/>
            <person name="Santos F.R."/>
            <person name="Vidigal T.H.D.A."/>
            <person name="Brescovit A.D."/>
            <person name="Santos A.J."/>
        </authorList>
    </citation>
    <scope>NUCLEOTIDE SEQUENCE</scope>
    <source>
        <tissue evidence="2">Shoot tissue taken approximately 20 cm above the soil surface</tissue>
    </source>
</reference>
<name>A0A0A9CPV0_ARUDO</name>
<evidence type="ECO:0000313" key="2">
    <source>
        <dbReference type="EMBL" id="JAD78364.1"/>
    </source>
</evidence>
<dbReference type="EMBL" id="GBRH01219531">
    <property type="protein sequence ID" value="JAD78364.1"/>
    <property type="molecule type" value="Transcribed_RNA"/>
</dbReference>
<accession>A0A0A9CPV0</accession>